<dbReference type="InterPro" id="IPR051677">
    <property type="entry name" value="AfsR-DnrI-RedD_regulator"/>
</dbReference>
<comment type="caution">
    <text evidence="1">The sequence shown here is derived from an EMBL/GenBank/DDBJ whole genome shotgun (WGS) entry which is preliminary data.</text>
</comment>
<protein>
    <recommendedName>
        <fullName evidence="2">OmpR/PhoB-type domain-containing protein</fullName>
    </recommendedName>
</protein>
<evidence type="ECO:0000313" key="1">
    <source>
        <dbReference type="EMBL" id="MPN36675.1"/>
    </source>
</evidence>
<dbReference type="SUPFAM" id="SSF46894">
    <property type="entry name" value="C-terminal effector domain of the bipartite response regulators"/>
    <property type="match status" value="1"/>
</dbReference>
<dbReference type="GO" id="GO:0003677">
    <property type="term" value="F:DNA binding"/>
    <property type="evidence" value="ECO:0007669"/>
    <property type="project" value="InterPro"/>
</dbReference>
<accession>A0A645HCB7</accession>
<dbReference type="InterPro" id="IPR016032">
    <property type="entry name" value="Sig_transdc_resp-reg_C-effctor"/>
</dbReference>
<proteinExistence type="predicted"/>
<dbReference type="EMBL" id="VSSQ01090936">
    <property type="protein sequence ID" value="MPN36675.1"/>
    <property type="molecule type" value="Genomic_DNA"/>
</dbReference>
<evidence type="ECO:0008006" key="2">
    <source>
        <dbReference type="Google" id="ProtNLM"/>
    </source>
</evidence>
<dbReference type="Gene3D" id="1.10.10.10">
    <property type="entry name" value="Winged helix-like DNA-binding domain superfamily/Winged helix DNA-binding domain"/>
    <property type="match status" value="1"/>
</dbReference>
<gene>
    <name evidence="1" type="ORF">SDC9_184185</name>
</gene>
<sequence length="196" mass="22705">MRKAYDPILSFAMENGIEPAITKQIMDFVGYARKKIYITTFGGFSVNNYNDRGNPIKMRTKKERELMAFLLDADKTGATKEQIYEALWFESDSDDVKKLIGVYLAQLKKDLSCFDVPGLVQRKENRYSILRAEIEVDADLYEKAAREFRARSCQETAHKIITLYKGEYLAEFEGHWAVAKRSAYARIYDEALEYCN</sequence>
<reference evidence="1" key="1">
    <citation type="submission" date="2019-08" db="EMBL/GenBank/DDBJ databases">
        <authorList>
            <person name="Kucharzyk K."/>
            <person name="Murdoch R.W."/>
            <person name="Higgins S."/>
            <person name="Loffler F."/>
        </authorList>
    </citation>
    <scope>NUCLEOTIDE SEQUENCE</scope>
</reference>
<dbReference type="GO" id="GO:0006355">
    <property type="term" value="P:regulation of DNA-templated transcription"/>
    <property type="evidence" value="ECO:0007669"/>
    <property type="project" value="InterPro"/>
</dbReference>
<dbReference type="AlphaFoldDB" id="A0A645HCB7"/>
<dbReference type="PANTHER" id="PTHR35807:SF2">
    <property type="entry name" value="TRANSCRIPTIONAL ACTIVATOR DOMAIN"/>
    <property type="match status" value="1"/>
</dbReference>
<dbReference type="PANTHER" id="PTHR35807">
    <property type="entry name" value="TRANSCRIPTIONAL REGULATOR REDD-RELATED"/>
    <property type="match status" value="1"/>
</dbReference>
<dbReference type="InterPro" id="IPR036388">
    <property type="entry name" value="WH-like_DNA-bd_sf"/>
</dbReference>
<name>A0A645HCB7_9ZZZZ</name>
<organism evidence="1">
    <name type="scientific">bioreactor metagenome</name>
    <dbReference type="NCBI Taxonomy" id="1076179"/>
    <lineage>
        <taxon>unclassified sequences</taxon>
        <taxon>metagenomes</taxon>
        <taxon>ecological metagenomes</taxon>
    </lineage>
</organism>